<evidence type="ECO:0000313" key="2">
    <source>
        <dbReference type="EMBL" id="CVK31478.1"/>
    </source>
</evidence>
<dbReference type="GeneID" id="27136371"/>
<dbReference type="InterPro" id="IPR036061">
    <property type="entry name" value="CheW-like_dom_sf"/>
</dbReference>
<reference evidence="2 3" key="1">
    <citation type="submission" date="2016-01" db="EMBL/GenBank/DDBJ databases">
        <authorList>
            <person name="Manzoor S."/>
        </authorList>
    </citation>
    <scope>NUCLEOTIDE SEQUENCE [LARGE SCALE GENOMIC DNA]</scope>
    <source>
        <strain evidence="2">Methanoculleus sp MAB1</strain>
    </source>
</reference>
<dbReference type="AlphaFoldDB" id="A0A0X3BH79"/>
<evidence type="ECO:0000259" key="1">
    <source>
        <dbReference type="PROSITE" id="PS50851"/>
    </source>
</evidence>
<gene>
    <name evidence="2" type="ORF">MMAB1_0261</name>
</gene>
<dbReference type="RefSeq" id="WP_062261249.1">
    <property type="nucleotide sequence ID" value="NZ_LT158599.1"/>
</dbReference>
<accession>A0A0X3BH79</accession>
<dbReference type="GO" id="GO:0005829">
    <property type="term" value="C:cytosol"/>
    <property type="evidence" value="ECO:0007669"/>
    <property type="project" value="TreeGrafter"/>
</dbReference>
<dbReference type="SMART" id="SM00260">
    <property type="entry name" value="CheW"/>
    <property type="match status" value="1"/>
</dbReference>
<dbReference type="Gene3D" id="2.30.30.40">
    <property type="entry name" value="SH3 Domains"/>
    <property type="match status" value="1"/>
</dbReference>
<dbReference type="OrthoDB" id="115049at2157"/>
<dbReference type="SUPFAM" id="SSF50341">
    <property type="entry name" value="CheW-like"/>
    <property type="match status" value="1"/>
</dbReference>
<sequence length="164" mass="17926">MIDVVEFELGRELYAMDIQLAREIVEMMPITHIPRAPDYIAGIMNLRGEITTVIDLKRLIQVPGASGDNQKIIVLVAEAAGGSNLGIIVDDVHSVIQVSEDDIELMDEGISSGVHAFVKGIIKLAKDEGDRKRADTKGQQGGGRLILWIDIKKILDDLVRTGQV</sequence>
<dbReference type="Gene3D" id="2.40.50.180">
    <property type="entry name" value="CheA-289, Domain 4"/>
    <property type="match status" value="1"/>
</dbReference>
<dbReference type="Proteomes" id="UP000069850">
    <property type="component" value="Chromosome 1"/>
</dbReference>
<proteinExistence type="predicted"/>
<dbReference type="KEGG" id="mema:MMAB1_0261"/>
<dbReference type="PANTHER" id="PTHR22617">
    <property type="entry name" value="CHEMOTAXIS SENSOR HISTIDINE KINASE-RELATED"/>
    <property type="match status" value="1"/>
</dbReference>
<dbReference type="InterPro" id="IPR002545">
    <property type="entry name" value="CheW-lke_dom"/>
</dbReference>
<dbReference type="PANTHER" id="PTHR22617:SF23">
    <property type="entry name" value="CHEMOTAXIS PROTEIN CHEW"/>
    <property type="match status" value="1"/>
</dbReference>
<dbReference type="GO" id="GO:0006935">
    <property type="term" value="P:chemotaxis"/>
    <property type="evidence" value="ECO:0007669"/>
    <property type="project" value="InterPro"/>
</dbReference>
<name>A0A0X3BH79_9EURY</name>
<evidence type="ECO:0000313" key="3">
    <source>
        <dbReference type="Proteomes" id="UP000069850"/>
    </source>
</evidence>
<dbReference type="GO" id="GO:0007165">
    <property type="term" value="P:signal transduction"/>
    <property type="evidence" value="ECO:0007669"/>
    <property type="project" value="InterPro"/>
</dbReference>
<dbReference type="PROSITE" id="PS50851">
    <property type="entry name" value="CHEW"/>
    <property type="match status" value="1"/>
</dbReference>
<dbReference type="Pfam" id="PF01584">
    <property type="entry name" value="CheW"/>
    <property type="match status" value="1"/>
</dbReference>
<protein>
    <submittedName>
        <fullName evidence="2">Chemotaxis protein cheW</fullName>
    </submittedName>
</protein>
<dbReference type="InterPro" id="IPR039315">
    <property type="entry name" value="CheW"/>
</dbReference>
<feature type="domain" description="CheW-like" evidence="1">
    <location>
        <begin position="1"/>
        <end position="160"/>
    </location>
</feature>
<organism evidence="2 3">
    <name type="scientific">Methanoculleus bourgensis</name>
    <dbReference type="NCBI Taxonomy" id="83986"/>
    <lineage>
        <taxon>Archaea</taxon>
        <taxon>Methanobacteriati</taxon>
        <taxon>Methanobacteriota</taxon>
        <taxon>Stenosarchaea group</taxon>
        <taxon>Methanomicrobia</taxon>
        <taxon>Methanomicrobiales</taxon>
        <taxon>Methanomicrobiaceae</taxon>
        <taxon>Methanoculleus</taxon>
    </lineage>
</organism>
<dbReference type="EMBL" id="LT158599">
    <property type="protein sequence ID" value="CVK31478.1"/>
    <property type="molecule type" value="Genomic_DNA"/>
</dbReference>